<proteinExistence type="inferred from homology"/>
<organism evidence="6 7">
    <name type="scientific">Comamonas squillarum</name>
    <dbReference type="NCBI Taxonomy" id="2977320"/>
    <lineage>
        <taxon>Bacteria</taxon>
        <taxon>Pseudomonadati</taxon>
        <taxon>Pseudomonadota</taxon>
        <taxon>Betaproteobacteria</taxon>
        <taxon>Burkholderiales</taxon>
        <taxon>Comamonadaceae</taxon>
        <taxon>Comamonas</taxon>
    </lineage>
</organism>
<evidence type="ECO:0000313" key="7">
    <source>
        <dbReference type="Proteomes" id="UP001058290"/>
    </source>
</evidence>
<reference evidence="6" key="1">
    <citation type="submission" date="2022-09" db="EMBL/GenBank/DDBJ databases">
        <title>Bacterial diversity in gut of crayfish and pufferfish.</title>
        <authorList>
            <person name="Huang Y."/>
        </authorList>
    </citation>
    <scope>NUCLEOTIDE SEQUENCE</scope>
    <source>
        <strain evidence="6">PR12</strain>
    </source>
</reference>
<evidence type="ECO:0000256" key="3">
    <source>
        <dbReference type="ARBA" id="ARBA00023125"/>
    </source>
</evidence>
<dbReference type="Gene3D" id="3.40.190.290">
    <property type="match status" value="1"/>
</dbReference>
<dbReference type="RefSeq" id="WP_260719297.1">
    <property type="nucleotide sequence ID" value="NZ_CP104377.1"/>
</dbReference>
<dbReference type="InterPro" id="IPR036388">
    <property type="entry name" value="WH-like_DNA-bd_sf"/>
</dbReference>
<keyword evidence="7" id="KW-1185">Reference proteome</keyword>
<dbReference type="Pfam" id="PF00126">
    <property type="entry name" value="HTH_1"/>
    <property type="match status" value="1"/>
</dbReference>
<evidence type="ECO:0000259" key="5">
    <source>
        <dbReference type="PROSITE" id="PS50931"/>
    </source>
</evidence>
<keyword evidence="2" id="KW-0805">Transcription regulation</keyword>
<dbReference type="InterPro" id="IPR005119">
    <property type="entry name" value="LysR_subst-bd"/>
</dbReference>
<evidence type="ECO:0000256" key="2">
    <source>
        <dbReference type="ARBA" id="ARBA00023015"/>
    </source>
</evidence>
<protein>
    <submittedName>
        <fullName evidence="6">LysR family transcriptional regulator</fullName>
    </submittedName>
</protein>
<dbReference type="EMBL" id="CP104377">
    <property type="protein sequence ID" value="UXC18899.1"/>
    <property type="molecule type" value="Genomic_DNA"/>
</dbReference>
<dbReference type="PANTHER" id="PTHR30126:SF91">
    <property type="entry name" value="LYSR FAMILY TRANSCRIPTIONAL REGULATOR"/>
    <property type="match status" value="1"/>
</dbReference>
<keyword evidence="4" id="KW-0804">Transcription</keyword>
<dbReference type="PRINTS" id="PR00039">
    <property type="entry name" value="HTHLYSR"/>
</dbReference>
<keyword evidence="3" id="KW-0238">DNA-binding</keyword>
<dbReference type="PANTHER" id="PTHR30126">
    <property type="entry name" value="HTH-TYPE TRANSCRIPTIONAL REGULATOR"/>
    <property type="match status" value="1"/>
</dbReference>
<evidence type="ECO:0000313" key="6">
    <source>
        <dbReference type="EMBL" id="UXC18899.1"/>
    </source>
</evidence>
<name>A0ABY6A2F9_9BURK</name>
<sequence length="295" mass="32469">MEWTVEQLRQFVATADSGSFSAAARQLGKAQSAVSTAVGMLEVDLGVVLFDRSHRNAQLTDAGRVLLLEARELLRQAEQLDQRAQALSGGADAELSLAIDEALPYTAVASLLREMAQQYPGLELLLLNGTASEVADYVGEGRAGMALHIDRGPVLQHFEQRHLGTVPQGVFVATDHPLADGRVVGLQQLAQHRQLLMHTEDVHERAYSPRVWRSDSFYNIADMVADKLGWAVLPVNIAHYEGNRQALREVPCPALALPPLSVRMLWRQGAQRSPTAQYVERRFGQLLAEIQTPEP</sequence>
<accession>A0ABY6A2F9</accession>
<feature type="domain" description="HTH lysR-type" evidence="5">
    <location>
        <begin position="3"/>
        <end position="60"/>
    </location>
</feature>
<evidence type="ECO:0000256" key="4">
    <source>
        <dbReference type="ARBA" id="ARBA00023163"/>
    </source>
</evidence>
<dbReference type="Proteomes" id="UP001058290">
    <property type="component" value="Chromosome"/>
</dbReference>
<gene>
    <name evidence="6" type="ORF">N4T19_01830</name>
</gene>
<dbReference type="Gene3D" id="1.10.10.10">
    <property type="entry name" value="Winged helix-like DNA-binding domain superfamily/Winged helix DNA-binding domain"/>
    <property type="match status" value="1"/>
</dbReference>
<dbReference type="InterPro" id="IPR036390">
    <property type="entry name" value="WH_DNA-bd_sf"/>
</dbReference>
<dbReference type="Pfam" id="PF03466">
    <property type="entry name" value="LysR_substrate"/>
    <property type="match status" value="1"/>
</dbReference>
<dbReference type="SUPFAM" id="SSF53850">
    <property type="entry name" value="Periplasmic binding protein-like II"/>
    <property type="match status" value="1"/>
</dbReference>
<comment type="similarity">
    <text evidence="1">Belongs to the LysR transcriptional regulatory family.</text>
</comment>
<evidence type="ECO:0000256" key="1">
    <source>
        <dbReference type="ARBA" id="ARBA00009437"/>
    </source>
</evidence>
<dbReference type="CDD" id="cd05466">
    <property type="entry name" value="PBP2_LTTR_substrate"/>
    <property type="match status" value="1"/>
</dbReference>
<dbReference type="InterPro" id="IPR000847">
    <property type="entry name" value="LysR_HTH_N"/>
</dbReference>
<dbReference type="PROSITE" id="PS50931">
    <property type="entry name" value="HTH_LYSR"/>
    <property type="match status" value="1"/>
</dbReference>
<dbReference type="SUPFAM" id="SSF46785">
    <property type="entry name" value="Winged helix' DNA-binding domain"/>
    <property type="match status" value="1"/>
</dbReference>